<dbReference type="OrthoDB" id="2834814at2759"/>
<gene>
    <name evidence="1" type="ORF">EXIGLDRAFT_769325</name>
</gene>
<reference evidence="1 2" key="1">
    <citation type="journal article" date="2016" name="Mol. Biol. Evol.">
        <title>Comparative Genomics of Early-Diverging Mushroom-Forming Fungi Provides Insights into the Origins of Lignocellulose Decay Capabilities.</title>
        <authorList>
            <person name="Nagy L.G."/>
            <person name="Riley R."/>
            <person name="Tritt A."/>
            <person name="Adam C."/>
            <person name="Daum C."/>
            <person name="Floudas D."/>
            <person name="Sun H."/>
            <person name="Yadav J.S."/>
            <person name="Pangilinan J."/>
            <person name="Larsson K.H."/>
            <person name="Matsuura K."/>
            <person name="Barry K."/>
            <person name="Labutti K."/>
            <person name="Kuo R."/>
            <person name="Ohm R.A."/>
            <person name="Bhattacharya S.S."/>
            <person name="Shirouzu T."/>
            <person name="Yoshinaga Y."/>
            <person name="Martin F.M."/>
            <person name="Grigoriev I.V."/>
            <person name="Hibbett D.S."/>
        </authorList>
    </citation>
    <scope>NUCLEOTIDE SEQUENCE [LARGE SCALE GENOMIC DNA]</scope>
    <source>
        <strain evidence="1 2">HHB12029</strain>
    </source>
</reference>
<keyword evidence="2" id="KW-1185">Reference proteome</keyword>
<organism evidence="1 2">
    <name type="scientific">Exidia glandulosa HHB12029</name>
    <dbReference type="NCBI Taxonomy" id="1314781"/>
    <lineage>
        <taxon>Eukaryota</taxon>
        <taxon>Fungi</taxon>
        <taxon>Dikarya</taxon>
        <taxon>Basidiomycota</taxon>
        <taxon>Agaricomycotina</taxon>
        <taxon>Agaricomycetes</taxon>
        <taxon>Auriculariales</taxon>
        <taxon>Exidiaceae</taxon>
        <taxon>Exidia</taxon>
    </lineage>
</organism>
<name>A0A165HIU2_EXIGL</name>
<accession>A0A165HIU2</accession>
<dbReference type="AlphaFoldDB" id="A0A165HIU2"/>
<protein>
    <submittedName>
        <fullName evidence="1">Uncharacterized protein</fullName>
    </submittedName>
</protein>
<proteinExistence type="predicted"/>
<dbReference type="InParanoid" id="A0A165HIU2"/>
<dbReference type="STRING" id="1314781.A0A165HIU2"/>
<sequence length="231" mass="26257">MSMYEDVLEIDASLTSRWDWESQWKTMASGHDEEWAYRKMLSLQGGIIPRAYGFFQVMLPHGESSVAFIMEKIDSVPYPTITKRLLEHYNGTDEAGEALKAVVYTLLAADHAVHTCGITSLDEDGLARNLLWQRDSYMAGTAVPCHKNAPLPAASYRSLAFQRAVLVLRALDFGENLIEAWLESLTESPDVEDAHVVHLDEGLSYEAKLLRLFDVPYERAKRYPGMLEWWQ</sequence>
<evidence type="ECO:0000313" key="1">
    <source>
        <dbReference type="EMBL" id="KZV92035.1"/>
    </source>
</evidence>
<evidence type="ECO:0000313" key="2">
    <source>
        <dbReference type="Proteomes" id="UP000077266"/>
    </source>
</evidence>
<dbReference type="Proteomes" id="UP000077266">
    <property type="component" value="Unassembled WGS sequence"/>
</dbReference>
<dbReference type="EMBL" id="KV426015">
    <property type="protein sequence ID" value="KZV92035.1"/>
    <property type="molecule type" value="Genomic_DNA"/>
</dbReference>